<name>A0A1H9S1R9_9LACT</name>
<proteinExistence type="predicted"/>
<evidence type="ECO:0000259" key="2">
    <source>
        <dbReference type="Pfam" id="PF06458"/>
    </source>
</evidence>
<evidence type="ECO:0000313" key="3">
    <source>
        <dbReference type="EMBL" id="SER78996.1"/>
    </source>
</evidence>
<feature type="domain" description="MucBP" evidence="2">
    <location>
        <begin position="487"/>
        <end position="557"/>
    </location>
</feature>
<dbReference type="EMBL" id="FOHA01000006">
    <property type="protein sequence ID" value="SER78996.1"/>
    <property type="molecule type" value="Genomic_DNA"/>
</dbReference>
<evidence type="ECO:0000256" key="1">
    <source>
        <dbReference type="ARBA" id="ARBA00022737"/>
    </source>
</evidence>
<reference evidence="3 4" key="1">
    <citation type="submission" date="2016-10" db="EMBL/GenBank/DDBJ databases">
        <authorList>
            <person name="de Groot N.N."/>
        </authorList>
    </citation>
    <scope>NUCLEOTIDE SEQUENCE [LARGE SCALE GENOMIC DNA]</scope>
    <source>
        <strain evidence="3 4">DSM 13760</strain>
    </source>
</reference>
<dbReference type="Proteomes" id="UP000198948">
    <property type="component" value="Unassembled WGS sequence"/>
</dbReference>
<evidence type="ECO:0000313" key="4">
    <source>
        <dbReference type="Proteomes" id="UP000198948"/>
    </source>
</evidence>
<keyword evidence="1" id="KW-0677">Repeat</keyword>
<dbReference type="AlphaFoldDB" id="A0A1H9S1R9"/>
<dbReference type="Pfam" id="PF06458">
    <property type="entry name" value="MucBP"/>
    <property type="match status" value="1"/>
</dbReference>
<gene>
    <name evidence="3" type="ORF">SAMN04488559_10649</name>
</gene>
<protein>
    <recommendedName>
        <fullName evidence="2">MucBP domain-containing protein</fullName>
    </recommendedName>
</protein>
<keyword evidence="4" id="KW-1185">Reference proteome</keyword>
<accession>A0A1H9S1R9</accession>
<sequence>MFHQNNRIKKGTIAKLIGLTLSIGFFFQLSHPTASTIKENGDFRLTAENKWDTASEKNYAALNWDKVANLTTNGYTLYQSKDSGLTWTTVSMNYQKQIKVLNIHPDDVNFDNLKKWMEMDTPAAGMGLINVSSVSVAAFNANPNLYLKNASGAYQYDVIMFGSKDWYGFKDLSMTSAAALQGHVDSGRGVLFGHDTVTGMSTPSNPGGGSHPNFNTFAPQLGIQLSNKTSVGSTKVRVDNNGYMMKYPHQLANSVELTIPLAHSWGQIIDTTSTTTKWLSFIPPYAFGSLSESGTLTNNFYLITKGNLGMIQTGHSGGASTPDERRIIANTLYNLAQVSLDNFASDYTVKDEVAPPKPTLTLKTGGTIENQIFDIGAIDKGSMYQWYVEADTKSGKKKSDTVEEEIVSGTKGFIHIVDNQPNTLVAAEKDSFGKVTNLTLQGTDATLSFNGLTDGEKWLHIRAVDRADNIGEIRHIQVKDFLGIFRITEKYEDEAGQTLAPSTYQDVNRGATYEKLGPLLPHNWLQIGYRLNQTNFKETTAKITAVDKVNTVTFIYRKLPAKIHLRQVILDKKDDLVIPTNGYFQLLHHDTTMNLQTQSGASTTVPFNTIQSEMQVGNYQFTIQSIVPEHYSYDGYLISSEQATIHDEKNRIQTGYPQLDFTVEKEYWVSIYLKPINANEVRSYSWNYQTNPLGKLIP</sequence>
<dbReference type="Gene3D" id="3.10.20.320">
    <property type="entry name" value="Putative peptidoglycan bound protein (lpxtg motif)"/>
    <property type="match status" value="1"/>
</dbReference>
<dbReference type="RefSeq" id="WP_092651502.1">
    <property type="nucleotide sequence ID" value="NZ_FOHA01000006.1"/>
</dbReference>
<organism evidence="3 4">
    <name type="scientific">Isobaculum melis</name>
    <dbReference type="NCBI Taxonomy" id="142588"/>
    <lineage>
        <taxon>Bacteria</taxon>
        <taxon>Bacillati</taxon>
        <taxon>Bacillota</taxon>
        <taxon>Bacilli</taxon>
        <taxon>Lactobacillales</taxon>
        <taxon>Carnobacteriaceae</taxon>
        <taxon>Isobaculum</taxon>
    </lineage>
</organism>
<dbReference type="InterPro" id="IPR009459">
    <property type="entry name" value="MucBP_dom"/>
</dbReference>